<dbReference type="GO" id="GO:0046872">
    <property type="term" value="F:metal ion binding"/>
    <property type="evidence" value="ECO:0007669"/>
    <property type="project" value="UniProtKB-KW"/>
</dbReference>
<comment type="catalytic activity">
    <reaction evidence="11">
        <text>[1,4-alpha-D-glucosyl](n)-L-tyrosyl-[glycogenin] + UDP-alpha-D-glucose = [1,4-alpha-D-glucosyl](n+1)-L-tyrosyl-[glycogenin] + UDP + H(+)</text>
        <dbReference type="Rhea" id="RHEA:56560"/>
        <dbReference type="Rhea" id="RHEA-COMP:14606"/>
        <dbReference type="Rhea" id="RHEA-COMP:14607"/>
        <dbReference type="ChEBI" id="CHEBI:15378"/>
        <dbReference type="ChEBI" id="CHEBI:58223"/>
        <dbReference type="ChEBI" id="CHEBI:58885"/>
        <dbReference type="ChEBI" id="CHEBI:140574"/>
        <dbReference type="EC" id="2.4.1.186"/>
    </reaction>
</comment>
<dbReference type="CDD" id="cd02537">
    <property type="entry name" value="GT8_Glycogenin"/>
    <property type="match status" value="1"/>
</dbReference>
<dbReference type="GO" id="GO:0008466">
    <property type="term" value="F:glycogenin glucosyltransferase activity"/>
    <property type="evidence" value="ECO:0007669"/>
    <property type="project" value="UniProtKB-EC"/>
</dbReference>
<dbReference type="GeneID" id="136811453"/>
<proteinExistence type="inferred from homology"/>
<keyword evidence="3" id="KW-0963">Cytoplasm</keyword>
<evidence type="ECO:0000313" key="16">
    <source>
        <dbReference type="Proteomes" id="UP000594262"/>
    </source>
</evidence>
<comment type="subcellular location">
    <subcellularLocation>
        <location evidence="2">Cytoplasm</location>
    </subcellularLocation>
</comment>
<evidence type="ECO:0000256" key="13">
    <source>
        <dbReference type="ARBA" id="ARBA00057883"/>
    </source>
</evidence>
<evidence type="ECO:0000256" key="11">
    <source>
        <dbReference type="ARBA" id="ARBA00050886"/>
    </source>
</evidence>
<keyword evidence="16" id="KW-1185">Reference proteome</keyword>
<evidence type="ECO:0000313" key="15">
    <source>
        <dbReference type="EnsemblMetazoa" id="CLYHEMP007028.1"/>
    </source>
</evidence>
<evidence type="ECO:0000256" key="4">
    <source>
        <dbReference type="ARBA" id="ARBA00022679"/>
    </source>
</evidence>
<dbReference type="OrthoDB" id="2014201at2759"/>
<feature type="region of interest" description="Disordered" evidence="14">
    <location>
        <begin position="318"/>
        <end position="337"/>
    </location>
</feature>
<evidence type="ECO:0000256" key="9">
    <source>
        <dbReference type="ARBA" id="ARBA00038162"/>
    </source>
</evidence>
<keyword evidence="7" id="KW-0325">Glycoprotein</keyword>
<evidence type="ECO:0000256" key="7">
    <source>
        <dbReference type="ARBA" id="ARBA00023180"/>
    </source>
</evidence>
<protein>
    <recommendedName>
        <fullName evidence="10">glycogenin glucosyltransferase</fullName>
        <ecNumber evidence="10">2.4.1.186</ecNumber>
    </recommendedName>
</protein>
<dbReference type="Gene3D" id="3.90.550.10">
    <property type="entry name" value="Spore Coat Polysaccharide Biosynthesis Protein SpsA, Chain A"/>
    <property type="match status" value="1"/>
</dbReference>
<comment type="similarity">
    <text evidence="9">Belongs to the glycosyltransferase 8 family. Glycogenin subfamily.</text>
</comment>
<keyword evidence="8" id="KW-0464">Manganese</keyword>
<organism evidence="15 16">
    <name type="scientific">Clytia hemisphaerica</name>
    <dbReference type="NCBI Taxonomy" id="252671"/>
    <lineage>
        <taxon>Eukaryota</taxon>
        <taxon>Metazoa</taxon>
        <taxon>Cnidaria</taxon>
        <taxon>Hydrozoa</taxon>
        <taxon>Hydroidolina</taxon>
        <taxon>Leptothecata</taxon>
        <taxon>Obeliida</taxon>
        <taxon>Clytiidae</taxon>
        <taxon>Clytia</taxon>
    </lineage>
</organism>
<dbReference type="RefSeq" id="XP_066924163.1">
    <property type="nucleotide sequence ID" value="XM_067068062.1"/>
</dbReference>
<dbReference type="Proteomes" id="UP000594262">
    <property type="component" value="Unplaced"/>
</dbReference>
<dbReference type="GO" id="GO:0005737">
    <property type="term" value="C:cytoplasm"/>
    <property type="evidence" value="ECO:0007669"/>
    <property type="project" value="UniProtKB-SubCell"/>
</dbReference>
<evidence type="ECO:0000256" key="5">
    <source>
        <dbReference type="ARBA" id="ARBA00022723"/>
    </source>
</evidence>
<keyword evidence="4" id="KW-0808">Transferase</keyword>
<evidence type="ECO:0000256" key="6">
    <source>
        <dbReference type="ARBA" id="ARBA00023056"/>
    </source>
</evidence>
<dbReference type="Pfam" id="PF01501">
    <property type="entry name" value="Glyco_transf_8"/>
    <property type="match status" value="2"/>
</dbReference>
<dbReference type="SUPFAM" id="SSF53448">
    <property type="entry name" value="Nucleotide-diphospho-sugar transferases"/>
    <property type="match status" value="1"/>
</dbReference>
<comment type="cofactor">
    <cofactor evidence="1">
        <name>Mn(2+)</name>
        <dbReference type="ChEBI" id="CHEBI:29035"/>
    </cofactor>
</comment>
<dbReference type="AlphaFoldDB" id="A0A7M5WRQ8"/>
<sequence length="337" mass="38264">MSEAFVSLITNDDYARGADVLGKSLKRSGTTRKCVLMVTDHVSSHVRDGLKQYWDEIIDVNLLESGDEERLAILARPELGCTFTKLRAWTLKQYEKCVFLDADTMVLQNVDDLFEREELSAAPDVGWPDCFNTGVFVFKPNVDTYHKLLEFAKKMGSFDGGDQGLLNDFFSDWSASGSSRRLPFVYNMVANITYSYTPAFMRYGQGVKIVHFLGAIKPWHHHYDDKTGKVRNIATPSVSDDIFAQMWWDMYKVGGGASSKPSSSPNSWRNWEEARAVYADRRQQWEQGVPDYQGEDRFDNILTHMKAMMVATAPIETVQNKSADVQKTKPNTTDKQT</sequence>
<evidence type="ECO:0000256" key="10">
    <source>
        <dbReference type="ARBA" id="ARBA00038934"/>
    </source>
</evidence>
<comment type="catalytic activity">
    <reaction evidence="12">
        <text>L-tyrosyl-[glycogenin] + UDP-alpha-D-glucose = alpha-D-glucosyl-L-tyrosyl-[glycogenin] + UDP + H(+)</text>
        <dbReference type="Rhea" id="RHEA:23360"/>
        <dbReference type="Rhea" id="RHEA-COMP:14604"/>
        <dbReference type="Rhea" id="RHEA-COMP:14605"/>
        <dbReference type="ChEBI" id="CHEBI:15378"/>
        <dbReference type="ChEBI" id="CHEBI:46858"/>
        <dbReference type="ChEBI" id="CHEBI:58223"/>
        <dbReference type="ChEBI" id="CHEBI:58885"/>
        <dbReference type="ChEBI" id="CHEBI:140573"/>
        <dbReference type="EC" id="2.4.1.186"/>
    </reaction>
</comment>
<dbReference type="InterPro" id="IPR029044">
    <property type="entry name" value="Nucleotide-diphossugar_trans"/>
</dbReference>
<accession>A0A7M5WRQ8</accession>
<name>A0A7M5WRQ8_9CNID</name>
<evidence type="ECO:0000256" key="3">
    <source>
        <dbReference type="ARBA" id="ARBA00022490"/>
    </source>
</evidence>
<evidence type="ECO:0000256" key="14">
    <source>
        <dbReference type="SAM" id="MobiDB-lite"/>
    </source>
</evidence>
<dbReference type="GO" id="GO:0005978">
    <property type="term" value="P:glycogen biosynthetic process"/>
    <property type="evidence" value="ECO:0007669"/>
    <property type="project" value="UniProtKB-KW"/>
</dbReference>
<dbReference type="FunFam" id="3.90.550.10:FF:000092">
    <property type="entry name" value="Glycogenin 2"/>
    <property type="match status" value="1"/>
</dbReference>
<dbReference type="EnsemblMetazoa" id="CLYHEMT007028.1">
    <property type="protein sequence ID" value="CLYHEMP007028.1"/>
    <property type="gene ID" value="CLYHEMG007028"/>
</dbReference>
<evidence type="ECO:0000256" key="12">
    <source>
        <dbReference type="ARBA" id="ARBA00052293"/>
    </source>
</evidence>
<keyword evidence="5" id="KW-0479">Metal-binding</keyword>
<evidence type="ECO:0000256" key="8">
    <source>
        <dbReference type="ARBA" id="ARBA00023211"/>
    </source>
</evidence>
<reference evidence="15" key="1">
    <citation type="submission" date="2021-01" db="UniProtKB">
        <authorList>
            <consortium name="EnsemblMetazoa"/>
        </authorList>
    </citation>
    <scope>IDENTIFICATION</scope>
</reference>
<evidence type="ECO:0000256" key="1">
    <source>
        <dbReference type="ARBA" id="ARBA00001936"/>
    </source>
</evidence>
<comment type="function">
    <text evidence="13">Self-glucosylating initiator of glycogen synthesis. It catalyzes the formation of a short alpha (1,4)-glucosyl chain covalently attached via a glucose 1-O-tyrosyl linkage to internal tyrosine residues and these chains act as primers for the elongation reaction catalyzed by glycogen synthase.</text>
</comment>
<dbReference type="PANTHER" id="PTHR11183">
    <property type="entry name" value="GLYCOGENIN SUBFAMILY MEMBER"/>
    <property type="match status" value="1"/>
</dbReference>
<evidence type="ECO:0000256" key="2">
    <source>
        <dbReference type="ARBA" id="ARBA00004496"/>
    </source>
</evidence>
<dbReference type="InterPro" id="IPR002495">
    <property type="entry name" value="Glyco_trans_8"/>
</dbReference>
<dbReference type="InterPro" id="IPR050587">
    <property type="entry name" value="GNT1/Glycosyltrans_8"/>
</dbReference>
<dbReference type="EC" id="2.4.1.186" evidence="10"/>
<keyword evidence="6" id="KW-0320">Glycogen biosynthesis</keyword>